<dbReference type="AlphaFoldDB" id="A0A067K9A0"/>
<gene>
    <name evidence="1" type="ORF">JCGZ_14823</name>
</gene>
<organism evidence="1 2">
    <name type="scientific">Jatropha curcas</name>
    <name type="common">Barbados nut</name>
    <dbReference type="NCBI Taxonomy" id="180498"/>
    <lineage>
        <taxon>Eukaryota</taxon>
        <taxon>Viridiplantae</taxon>
        <taxon>Streptophyta</taxon>
        <taxon>Embryophyta</taxon>
        <taxon>Tracheophyta</taxon>
        <taxon>Spermatophyta</taxon>
        <taxon>Magnoliopsida</taxon>
        <taxon>eudicotyledons</taxon>
        <taxon>Gunneridae</taxon>
        <taxon>Pentapetalae</taxon>
        <taxon>rosids</taxon>
        <taxon>fabids</taxon>
        <taxon>Malpighiales</taxon>
        <taxon>Euphorbiaceae</taxon>
        <taxon>Crotonoideae</taxon>
        <taxon>Jatropheae</taxon>
        <taxon>Jatropha</taxon>
    </lineage>
</organism>
<protein>
    <submittedName>
        <fullName evidence="1">Uncharacterized protein</fullName>
    </submittedName>
</protein>
<proteinExistence type="predicted"/>
<dbReference type="Proteomes" id="UP000027138">
    <property type="component" value="Unassembled WGS sequence"/>
</dbReference>
<name>A0A067K9A0_JATCU</name>
<evidence type="ECO:0000313" key="1">
    <source>
        <dbReference type="EMBL" id="KDP31598.1"/>
    </source>
</evidence>
<sequence>MQQLEYKVSPYWERLTDVQRIKQKIQDTNKAGKKEKKVEQCTYRVRENKTQLEAVKEDRKKAVAEFI</sequence>
<evidence type="ECO:0000313" key="2">
    <source>
        <dbReference type="Proteomes" id="UP000027138"/>
    </source>
</evidence>
<keyword evidence="2" id="KW-1185">Reference proteome</keyword>
<reference evidence="1 2" key="1">
    <citation type="journal article" date="2014" name="PLoS ONE">
        <title>Global Analysis of Gene Expression Profiles in Physic Nut (Jatropha curcas L.) Seedlings Exposed to Salt Stress.</title>
        <authorList>
            <person name="Zhang L."/>
            <person name="Zhang C."/>
            <person name="Wu P."/>
            <person name="Chen Y."/>
            <person name="Li M."/>
            <person name="Jiang H."/>
            <person name="Wu G."/>
        </authorList>
    </citation>
    <scope>NUCLEOTIDE SEQUENCE [LARGE SCALE GENOMIC DNA]</scope>
    <source>
        <strain evidence="2">cv. GZQX0401</strain>
        <tissue evidence="1">Young leaves</tissue>
    </source>
</reference>
<accession>A0A067K9A0</accession>
<dbReference type="EMBL" id="KK914612">
    <property type="protein sequence ID" value="KDP31598.1"/>
    <property type="molecule type" value="Genomic_DNA"/>
</dbReference>